<comment type="caution">
    <text evidence="3">The sequence shown here is derived from an EMBL/GenBank/DDBJ whole genome shotgun (WGS) entry which is preliminary data.</text>
</comment>
<dbReference type="Pfam" id="PF14497">
    <property type="entry name" value="GST_C_3"/>
    <property type="match status" value="1"/>
</dbReference>
<dbReference type="OrthoDB" id="414243at2759"/>
<dbReference type="InterPro" id="IPR036249">
    <property type="entry name" value="Thioredoxin-like_sf"/>
</dbReference>
<feature type="domain" description="GST N-terminal" evidence="1">
    <location>
        <begin position="32"/>
        <end position="127"/>
    </location>
</feature>
<dbReference type="GO" id="GO:0006749">
    <property type="term" value="P:glutathione metabolic process"/>
    <property type="evidence" value="ECO:0007669"/>
    <property type="project" value="TreeGrafter"/>
</dbReference>
<dbReference type="Gene3D" id="1.20.1050.10">
    <property type="match status" value="1"/>
</dbReference>
<dbReference type="AlphaFoldDB" id="A0A9P6UBB1"/>
<dbReference type="InterPro" id="IPR004045">
    <property type="entry name" value="Glutathione_S-Trfase_N"/>
</dbReference>
<gene>
    <name evidence="3" type="primary">GSTS1_1</name>
    <name evidence="3" type="ORF">BG011_002918</name>
</gene>
<dbReference type="GO" id="GO:0004364">
    <property type="term" value="F:glutathione transferase activity"/>
    <property type="evidence" value="ECO:0007669"/>
    <property type="project" value="TreeGrafter"/>
</dbReference>
<evidence type="ECO:0000313" key="3">
    <source>
        <dbReference type="EMBL" id="KAG0267610.1"/>
    </source>
</evidence>
<dbReference type="SUPFAM" id="SSF52833">
    <property type="entry name" value="Thioredoxin-like"/>
    <property type="match status" value="1"/>
</dbReference>
<sequence>MSPSRYLSLHASTPAAAAQTSRLLKTVDPKDLEYEVLYFPISCIGATPRHILAYGKANWHNKHPDDFFGAESLEKFDCPFGVMPKLTIKTAAAGQNDKETGGDVQEAVVTESFAIDLYLAEKFGLFGESAHEEQVIKSFYSTIHYLRERSLMRVTWTFPDKRPESWVTFTQTVLPRWIKLQEQHLENNGSNGHFVGEKISLADIHLVSVIDHFAELPRGEEIVAQFQASSLLWKVHETVVQNPEIATWRESEEFANMVKGGKKLYSVSAFEDKKEE</sequence>
<dbReference type="PROSITE" id="PS50405">
    <property type="entry name" value="GST_CTER"/>
    <property type="match status" value="1"/>
</dbReference>
<dbReference type="InterPro" id="IPR004046">
    <property type="entry name" value="GST_C"/>
</dbReference>
<proteinExistence type="predicted"/>
<dbReference type="Proteomes" id="UP000726737">
    <property type="component" value="Unassembled WGS sequence"/>
</dbReference>
<keyword evidence="4" id="KW-1185">Reference proteome</keyword>
<feature type="domain" description="GST C-terminal" evidence="2">
    <location>
        <begin position="129"/>
        <end position="270"/>
    </location>
</feature>
<accession>A0A9P6UBB1</accession>
<protein>
    <submittedName>
        <fullName evidence="3">Glutathione S-transferase S1</fullName>
    </submittedName>
</protein>
<evidence type="ECO:0000313" key="4">
    <source>
        <dbReference type="Proteomes" id="UP000726737"/>
    </source>
</evidence>
<dbReference type="InterPro" id="IPR050213">
    <property type="entry name" value="GST_superfamily"/>
</dbReference>
<dbReference type="PANTHER" id="PTHR11571">
    <property type="entry name" value="GLUTATHIONE S-TRANSFERASE"/>
    <property type="match status" value="1"/>
</dbReference>
<dbReference type="EMBL" id="JAAAJA010000002">
    <property type="protein sequence ID" value="KAG0267610.1"/>
    <property type="molecule type" value="Genomic_DNA"/>
</dbReference>
<evidence type="ECO:0000259" key="1">
    <source>
        <dbReference type="PROSITE" id="PS50404"/>
    </source>
</evidence>
<reference evidence="3" key="1">
    <citation type="journal article" date="2020" name="Fungal Divers.">
        <title>Resolving the Mortierellaceae phylogeny through synthesis of multi-gene phylogenetics and phylogenomics.</title>
        <authorList>
            <person name="Vandepol N."/>
            <person name="Liber J."/>
            <person name="Desiro A."/>
            <person name="Na H."/>
            <person name="Kennedy M."/>
            <person name="Barry K."/>
            <person name="Grigoriev I.V."/>
            <person name="Miller A.N."/>
            <person name="O'Donnell K."/>
            <person name="Stajich J.E."/>
            <person name="Bonito G."/>
        </authorList>
    </citation>
    <scope>NUCLEOTIDE SEQUENCE</scope>
    <source>
        <strain evidence="3">KOD948</strain>
    </source>
</reference>
<dbReference type="InterPro" id="IPR036282">
    <property type="entry name" value="Glutathione-S-Trfase_C_sf"/>
</dbReference>
<organism evidence="3 4">
    <name type="scientific">Mortierella polycephala</name>
    <dbReference type="NCBI Taxonomy" id="41804"/>
    <lineage>
        <taxon>Eukaryota</taxon>
        <taxon>Fungi</taxon>
        <taxon>Fungi incertae sedis</taxon>
        <taxon>Mucoromycota</taxon>
        <taxon>Mortierellomycotina</taxon>
        <taxon>Mortierellomycetes</taxon>
        <taxon>Mortierellales</taxon>
        <taxon>Mortierellaceae</taxon>
        <taxon>Mortierella</taxon>
    </lineage>
</organism>
<name>A0A9P6UBB1_9FUNG</name>
<dbReference type="InterPro" id="IPR010987">
    <property type="entry name" value="Glutathione-S-Trfase_C-like"/>
</dbReference>
<dbReference type="Gene3D" id="3.40.30.10">
    <property type="entry name" value="Glutaredoxin"/>
    <property type="match status" value="1"/>
</dbReference>
<evidence type="ECO:0000259" key="2">
    <source>
        <dbReference type="PROSITE" id="PS50405"/>
    </source>
</evidence>
<dbReference type="SUPFAM" id="SSF47616">
    <property type="entry name" value="GST C-terminal domain-like"/>
    <property type="match status" value="1"/>
</dbReference>
<dbReference type="PROSITE" id="PS50404">
    <property type="entry name" value="GST_NTER"/>
    <property type="match status" value="1"/>
</dbReference>